<proteinExistence type="predicted"/>
<dbReference type="PANTHER" id="PTHR15592">
    <property type="entry name" value="MATRIN 3/NUCLEAR PROTEIN 220-RELATED"/>
    <property type="match status" value="1"/>
</dbReference>
<evidence type="ECO:0000313" key="4">
    <source>
        <dbReference type="EnsemblPlants" id="KEH25910"/>
    </source>
</evidence>
<dbReference type="InterPro" id="IPR035979">
    <property type="entry name" value="RBD_domain_sf"/>
</dbReference>
<dbReference type="EMBL" id="CM001222">
    <property type="protein sequence ID" value="KEH25910.1"/>
    <property type="molecule type" value="Genomic_DNA"/>
</dbReference>
<dbReference type="SMART" id="SM00360">
    <property type="entry name" value="RRM"/>
    <property type="match status" value="1"/>
</dbReference>
<dbReference type="Gene3D" id="3.30.70.330">
    <property type="match status" value="1"/>
</dbReference>
<dbReference type="AlphaFoldDB" id="A0A072UJD2"/>
<dbReference type="STRING" id="3880.A0A072UJD2"/>
<dbReference type="Proteomes" id="UP000002051">
    <property type="component" value="Chromosome 6"/>
</dbReference>
<evidence type="ECO:0000313" key="3">
    <source>
        <dbReference type="EMBL" id="KEH25910.1"/>
    </source>
</evidence>
<organism evidence="3 5">
    <name type="scientific">Medicago truncatula</name>
    <name type="common">Barrel medic</name>
    <name type="synonym">Medicago tribuloides</name>
    <dbReference type="NCBI Taxonomy" id="3880"/>
    <lineage>
        <taxon>Eukaryota</taxon>
        <taxon>Viridiplantae</taxon>
        <taxon>Streptophyta</taxon>
        <taxon>Embryophyta</taxon>
        <taxon>Tracheophyta</taxon>
        <taxon>Spermatophyta</taxon>
        <taxon>Magnoliopsida</taxon>
        <taxon>eudicotyledons</taxon>
        <taxon>Gunneridae</taxon>
        <taxon>Pentapetalae</taxon>
        <taxon>rosids</taxon>
        <taxon>fabids</taxon>
        <taxon>Fabales</taxon>
        <taxon>Fabaceae</taxon>
        <taxon>Papilionoideae</taxon>
        <taxon>50 kb inversion clade</taxon>
        <taxon>NPAAA clade</taxon>
        <taxon>Hologalegina</taxon>
        <taxon>IRL clade</taxon>
        <taxon>Trifolieae</taxon>
        <taxon>Medicago</taxon>
    </lineage>
</organism>
<dbReference type="InterPro" id="IPR012677">
    <property type="entry name" value="Nucleotide-bd_a/b_plait_sf"/>
</dbReference>
<dbReference type="EnsemblPlants" id="KEH25910">
    <property type="protein sequence ID" value="KEH25910"/>
    <property type="gene ID" value="MTR_6g037540"/>
</dbReference>
<reference evidence="4" key="3">
    <citation type="submission" date="2015-04" db="UniProtKB">
        <authorList>
            <consortium name="EnsemblPlants"/>
        </authorList>
    </citation>
    <scope>IDENTIFICATION</scope>
    <source>
        <strain evidence="4">cv. Jemalong A17</strain>
    </source>
</reference>
<dbReference type="PROSITE" id="PS50102">
    <property type="entry name" value="RRM"/>
    <property type="match status" value="1"/>
</dbReference>
<dbReference type="SUPFAM" id="SSF54928">
    <property type="entry name" value="RNA-binding domain, RBD"/>
    <property type="match status" value="1"/>
</dbReference>
<dbReference type="Pfam" id="PF00076">
    <property type="entry name" value="RRM_1"/>
    <property type="match status" value="1"/>
</dbReference>
<accession>A0A072UJD2</accession>
<reference evidence="3 5" key="2">
    <citation type="journal article" date="2014" name="BMC Genomics">
        <title>An improved genome release (version Mt4.0) for the model legume Medicago truncatula.</title>
        <authorList>
            <person name="Tang H."/>
            <person name="Krishnakumar V."/>
            <person name="Bidwell S."/>
            <person name="Rosen B."/>
            <person name="Chan A."/>
            <person name="Zhou S."/>
            <person name="Gentzbittel L."/>
            <person name="Childs K.L."/>
            <person name="Yandell M."/>
            <person name="Gundlach H."/>
            <person name="Mayer K.F."/>
            <person name="Schwartz D.C."/>
            <person name="Town C.D."/>
        </authorList>
    </citation>
    <scope>GENOME REANNOTATION</scope>
    <source>
        <strain evidence="3">A17</strain>
        <strain evidence="4 5">cv. Jemalong A17</strain>
    </source>
</reference>
<evidence type="ECO:0000256" key="1">
    <source>
        <dbReference type="PROSITE-ProRule" id="PRU00176"/>
    </source>
</evidence>
<evidence type="ECO:0000259" key="2">
    <source>
        <dbReference type="PROSITE" id="PS50102"/>
    </source>
</evidence>
<keyword evidence="5" id="KW-1185">Reference proteome</keyword>
<protein>
    <submittedName>
        <fullName evidence="3">Polypyrimidine tract-binding-like protein</fullName>
    </submittedName>
</protein>
<sequence length="127" mass="14237">MLFGKHLEVNFSRSPNIIPGADTHEYTKSNLNRFNKNAAKNYRYCCSPTKIIHMSTLPQDIVAEEIASLLEEHGVIVNCKVFETNGKRQALVQFESEEEATEALVCKHASLISGLVIRISFSQAQNI</sequence>
<name>A0A072UJD2_MEDTR</name>
<gene>
    <name evidence="3" type="ordered locus">MTR_6g037540</name>
</gene>
<reference evidence="3 5" key="1">
    <citation type="journal article" date="2011" name="Nature">
        <title>The Medicago genome provides insight into the evolution of rhizobial symbioses.</title>
        <authorList>
            <person name="Young N.D."/>
            <person name="Debelle F."/>
            <person name="Oldroyd G.E."/>
            <person name="Geurts R."/>
            <person name="Cannon S.B."/>
            <person name="Udvardi M.K."/>
            <person name="Benedito V.A."/>
            <person name="Mayer K.F."/>
            <person name="Gouzy J."/>
            <person name="Schoof H."/>
            <person name="Van de Peer Y."/>
            <person name="Proost S."/>
            <person name="Cook D.R."/>
            <person name="Meyers B.C."/>
            <person name="Spannagl M."/>
            <person name="Cheung F."/>
            <person name="De Mita S."/>
            <person name="Krishnakumar V."/>
            <person name="Gundlach H."/>
            <person name="Zhou S."/>
            <person name="Mudge J."/>
            <person name="Bharti A.K."/>
            <person name="Murray J.D."/>
            <person name="Naoumkina M.A."/>
            <person name="Rosen B."/>
            <person name="Silverstein K.A."/>
            <person name="Tang H."/>
            <person name="Rombauts S."/>
            <person name="Zhao P.X."/>
            <person name="Zhou P."/>
            <person name="Barbe V."/>
            <person name="Bardou P."/>
            <person name="Bechner M."/>
            <person name="Bellec A."/>
            <person name="Berger A."/>
            <person name="Berges H."/>
            <person name="Bidwell S."/>
            <person name="Bisseling T."/>
            <person name="Choisne N."/>
            <person name="Couloux A."/>
            <person name="Denny R."/>
            <person name="Deshpande S."/>
            <person name="Dai X."/>
            <person name="Doyle J.J."/>
            <person name="Dudez A.M."/>
            <person name="Farmer A.D."/>
            <person name="Fouteau S."/>
            <person name="Franken C."/>
            <person name="Gibelin C."/>
            <person name="Gish J."/>
            <person name="Goldstein S."/>
            <person name="Gonzalez A.J."/>
            <person name="Green P.J."/>
            <person name="Hallab A."/>
            <person name="Hartog M."/>
            <person name="Hua A."/>
            <person name="Humphray S.J."/>
            <person name="Jeong D.H."/>
            <person name="Jing Y."/>
            <person name="Jocker A."/>
            <person name="Kenton S.M."/>
            <person name="Kim D.J."/>
            <person name="Klee K."/>
            <person name="Lai H."/>
            <person name="Lang C."/>
            <person name="Lin S."/>
            <person name="Macmil S.L."/>
            <person name="Magdelenat G."/>
            <person name="Matthews L."/>
            <person name="McCorrison J."/>
            <person name="Monaghan E.L."/>
            <person name="Mun J.H."/>
            <person name="Najar F.Z."/>
            <person name="Nicholson C."/>
            <person name="Noirot C."/>
            <person name="O'Bleness M."/>
            <person name="Paule C.R."/>
            <person name="Poulain J."/>
            <person name="Prion F."/>
            <person name="Qin B."/>
            <person name="Qu C."/>
            <person name="Retzel E.F."/>
            <person name="Riddle C."/>
            <person name="Sallet E."/>
            <person name="Samain S."/>
            <person name="Samson N."/>
            <person name="Sanders I."/>
            <person name="Saurat O."/>
            <person name="Scarpelli C."/>
            <person name="Schiex T."/>
            <person name="Segurens B."/>
            <person name="Severin A.J."/>
            <person name="Sherrier D.J."/>
            <person name="Shi R."/>
            <person name="Sims S."/>
            <person name="Singer S.R."/>
            <person name="Sinharoy S."/>
            <person name="Sterck L."/>
            <person name="Viollet A."/>
            <person name="Wang B.B."/>
            <person name="Wang K."/>
            <person name="Wang M."/>
            <person name="Wang X."/>
            <person name="Warfsmann J."/>
            <person name="Weissenbach J."/>
            <person name="White D.D."/>
            <person name="White J.D."/>
            <person name="Wiley G.B."/>
            <person name="Wincker P."/>
            <person name="Xing Y."/>
            <person name="Yang L."/>
            <person name="Yao Z."/>
            <person name="Ying F."/>
            <person name="Zhai J."/>
            <person name="Zhou L."/>
            <person name="Zuber A."/>
            <person name="Denarie J."/>
            <person name="Dixon R.A."/>
            <person name="May G.D."/>
            <person name="Schwartz D.C."/>
            <person name="Rogers J."/>
            <person name="Quetier F."/>
            <person name="Town C.D."/>
            <person name="Roe B.A."/>
        </authorList>
    </citation>
    <scope>NUCLEOTIDE SEQUENCE [LARGE SCALE GENOMIC DNA]</scope>
    <source>
        <strain evidence="3">A17</strain>
        <strain evidence="4 5">cv. Jemalong A17</strain>
    </source>
</reference>
<dbReference type="HOGENOM" id="CLU_161663_0_0_1"/>
<evidence type="ECO:0000313" key="5">
    <source>
        <dbReference type="Proteomes" id="UP000002051"/>
    </source>
</evidence>
<feature type="domain" description="RRM" evidence="2">
    <location>
        <begin position="50"/>
        <end position="124"/>
    </location>
</feature>
<keyword evidence="1" id="KW-0694">RNA-binding</keyword>
<dbReference type="GO" id="GO:0003723">
    <property type="term" value="F:RNA binding"/>
    <property type="evidence" value="ECO:0007669"/>
    <property type="project" value="UniProtKB-UniRule"/>
</dbReference>
<dbReference type="InterPro" id="IPR000504">
    <property type="entry name" value="RRM_dom"/>
</dbReference>